<feature type="domain" description="DUF302" evidence="1">
    <location>
        <begin position="80"/>
        <end position="135"/>
    </location>
</feature>
<accession>A0AAN1LA54</accession>
<name>A0AAN1LA54_9RHOB</name>
<dbReference type="Gene3D" id="3.30.310.70">
    <property type="entry name" value="TT1751-like domain"/>
    <property type="match status" value="1"/>
</dbReference>
<proteinExistence type="predicted"/>
<reference evidence="2 3" key="1">
    <citation type="journal article" date="2017" name="Front. Microbiol.">
        <title>Phaeobacter piscinae sp. nov., a species of the Roseobacter group and potential aquaculture probiont.</title>
        <authorList>
            <person name="Sonnenschein E.C."/>
            <person name="Phippen C.B.W."/>
            <person name="Nielsen K.F."/>
            <person name="Mateiu R.V."/>
            <person name="Melchiorsen J."/>
            <person name="Gram L."/>
            <person name="Overmann J."/>
            <person name="Freese H.M."/>
        </authorList>
    </citation>
    <scope>NUCLEOTIDE SEQUENCE [LARGE SCALE GENOMIC DNA]</scope>
    <source>
        <strain evidence="2 3">P13</strain>
    </source>
</reference>
<organism evidence="2 3">
    <name type="scientific">Phaeobacter piscinae</name>
    <dbReference type="NCBI Taxonomy" id="1580596"/>
    <lineage>
        <taxon>Bacteria</taxon>
        <taxon>Pseudomonadati</taxon>
        <taxon>Pseudomonadota</taxon>
        <taxon>Alphaproteobacteria</taxon>
        <taxon>Rhodobacterales</taxon>
        <taxon>Roseobacteraceae</taxon>
        <taxon>Phaeobacter</taxon>
    </lineage>
</organism>
<sequence length="175" mass="18581">MVRDLIRLSRMSLQRAAAVVVLTGLALLQTAVVAAGPLTNRPGWAVHPTTKPYAQLVRDVITATKSQGLVVVTQAGPTKAAAARGITIPGNRVIGVFNNDYAVRVLRRSTAAMIEAPIRFYVTEDKNGDATLSYKTAIHVFAPYLAEGGPELADIAAELDQHLEAIAQKAVQSAP</sequence>
<dbReference type="InterPro" id="IPR005180">
    <property type="entry name" value="DUF302"/>
</dbReference>
<evidence type="ECO:0000313" key="2">
    <source>
        <dbReference type="EMBL" id="ATG43110.1"/>
    </source>
</evidence>
<protein>
    <recommendedName>
        <fullName evidence="1">DUF302 domain-containing protein</fullName>
    </recommendedName>
</protein>
<dbReference type="EMBL" id="CP010767">
    <property type="protein sequence ID" value="ATG43110.1"/>
    <property type="molecule type" value="Genomic_DNA"/>
</dbReference>
<evidence type="ECO:0000313" key="3">
    <source>
        <dbReference type="Proteomes" id="UP000218606"/>
    </source>
</evidence>
<gene>
    <name evidence="2" type="ORF">PhaeoP13_01162</name>
</gene>
<dbReference type="AlphaFoldDB" id="A0AAN1LA54"/>
<dbReference type="InterPro" id="IPR035923">
    <property type="entry name" value="TT1751-like_sf"/>
</dbReference>
<dbReference type="RefSeq" id="WP_096873116.1">
    <property type="nucleotide sequence ID" value="NZ_CP010715.1"/>
</dbReference>
<dbReference type="CDD" id="cd14797">
    <property type="entry name" value="DUF302"/>
    <property type="match status" value="1"/>
</dbReference>
<dbReference type="Pfam" id="PF03625">
    <property type="entry name" value="DUF302"/>
    <property type="match status" value="1"/>
</dbReference>
<dbReference type="Proteomes" id="UP000218606">
    <property type="component" value="Chromosome"/>
</dbReference>
<evidence type="ECO:0000259" key="1">
    <source>
        <dbReference type="Pfam" id="PF03625"/>
    </source>
</evidence>
<dbReference type="SUPFAM" id="SSF103247">
    <property type="entry name" value="TT1751-like"/>
    <property type="match status" value="1"/>
</dbReference>